<dbReference type="GO" id="GO:0005634">
    <property type="term" value="C:nucleus"/>
    <property type="evidence" value="ECO:0007669"/>
    <property type="project" value="UniProtKB-SubCell"/>
</dbReference>
<dbReference type="PANTHER" id="PTHR32467:SF99">
    <property type="entry name" value="AP2-LIKE ETHYLENE-RESPONSIVE TRANSCRIPTION FACTOR AIL5"/>
    <property type="match status" value="1"/>
</dbReference>
<proteinExistence type="predicted"/>
<feature type="region of interest" description="Disordered" evidence="7">
    <location>
        <begin position="237"/>
        <end position="265"/>
    </location>
</feature>
<comment type="caution">
    <text evidence="10">The sequence shown here is derived from an EMBL/GenBank/DDBJ whole genome shotgun (WGS) entry which is preliminary data.</text>
</comment>
<name>A0AA88S1I3_9ASTE</name>
<keyword evidence="5" id="KW-0539">Nucleus</keyword>
<accession>A0AA88S1I3</accession>
<dbReference type="Proteomes" id="UP001187471">
    <property type="component" value="Unassembled WGS sequence"/>
</dbReference>
<dbReference type="PROSITE" id="PS00028">
    <property type="entry name" value="ZINC_FINGER_C2H2_1"/>
    <property type="match status" value="1"/>
</dbReference>
<dbReference type="GO" id="GO:0003700">
    <property type="term" value="F:DNA-binding transcription factor activity"/>
    <property type="evidence" value="ECO:0007669"/>
    <property type="project" value="InterPro"/>
</dbReference>
<dbReference type="AlphaFoldDB" id="A0AA88S1I3"/>
<feature type="region of interest" description="Disordered" evidence="7">
    <location>
        <begin position="342"/>
        <end position="370"/>
    </location>
</feature>
<evidence type="ECO:0000256" key="7">
    <source>
        <dbReference type="SAM" id="MobiDB-lite"/>
    </source>
</evidence>
<dbReference type="Gene3D" id="3.30.730.10">
    <property type="entry name" value="AP2/ERF domain"/>
    <property type="match status" value="1"/>
</dbReference>
<keyword evidence="2" id="KW-0805">Transcription regulation</keyword>
<dbReference type="InterPro" id="IPR036955">
    <property type="entry name" value="AP2/ERF_dom_sf"/>
</dbReference>
<evidence type="ECO:0000259" key="9">
    <source>
        <dbReference type="PROSITE" id="PS51032"/>
    </source>
</evidence>
<evidence type="ECO:0000259" key="8">
    <source>
        <dbReference type="PROSITE" id="PS50157"/>
    </source>
</evidence>
<keyword evidence="11" id="KW-1185">Reference proteome</keyword>
<dbReference type="GO" id="GO:0003677">
    <property type="term" value="F:DNA binding"/>
    <property type="evidence" value="ECO:0007669"/>
    <property type="project" value="UniProtKB-KW"/>
</dbReference>
<reference evidence="10" key="1">
    <citation type="submission" date="2022-12" db="EMBL/GenBank/DDBJ databases">
        <title>Draft genome assemblies for two species of Escallonia (Escalloniales).</title>
        <authorList>
            <person name="Chanderbali A."/>
            <person name="Dervinis C."/>
            <person name="Anghel I."/>
            <person name="Soltis D."/>
            <person name="Soltis P."/>
            <person name="Zapata F."/>
        </authorList>
    </citation>
    <scope>NUCLEOTIDE SEQUENCE</scope>
    <source>
        <strain evidence="10">UCBG92.1500</strain>
        <tissue evidence="10">Leaf</tissue>
    </source>
</reference>
<dbReference type="InterPro" id="IPR013087">
    <property type="entry name" value="Znf_C2H2_type"/>
</dbReference>
<dbReference type="SUPFAM" id="SSF54171">
    <property type="entry name" value="DNA-binding domain"/>
    <property type="match status" value="1"/>
</dbReference>
<dbReference type="GO" id="GO:0008270">
    <property type="term" value="F:zinc ion binding"/>
    <property type="evidence" value="ECO:0007669"/>
    <property type="project" value="UniProtKB-KW"/>
</dbReference>
<comment type="subcellular location">
    <subcellularLocation>
        <location evidence="1">Nucleus</location>
    </subcellularLocation>
</comment>
<feature type="domain" description="C2H2-type" evidence="8">
    <location>
        <begin position="37"/>
        <end position="64"/>
    </location>
</feature>
<evidence type="ECO:0000313" key="10">
    <source>
        <dbReference type="EMBL" id="KAK2996039.1"/>
    </source>
</evidence>
<evidence type="ECO:0000256" key="5">
    <source>
        <dbReference type="ARBA" id="ARBA00023242"/>
    </source>
</evidence>
<evidence type="ECO:0000256" key="2">
    <source>
        <dbReference type="ARBA" id="ARBA00023015"/>
    </source>
</evidence>
<organism evidence="10 11">
    <name type="scientific">Escallonia rubra</name>
    <dbReference type="NCBI Taxonomy" id="112253"/>
    <lineage>
        <taxon>Eukaryota</taxon>
        <taxon>Viridiplantae</taxon>
        <taxon>Streptophyta</taxon>
        <taxon>Embryophyta</taxon>
        <taxon>Tracheophyta</taxon>
        <taxon>Spermatophyta</taxon>
        <taxon>Magnoliopsida</taxon>
        <taxon>eudicotyledons</taxon>
        <taxon>Gunneridae</taxon>
        <taxon>Pentapetalae</taxon>
        <taxon>asterids</taxon>
        <taxon>campanulids</taxon>
        <taxon>Escalloniales</taxon>
        <taxon>Escalloniaceae</taxon>
        <taxon>Escallonia</taxon>
    </lineage>
</organism>
<evidence type="ECO:0000256" key="6">
    <source>
        <dbReference type="PROSITE-ProRule" id="PRU00042"/>
    </source>
</evidence>
<dbReference type="EMBL" id="JAVXUO010000021">
    <property type="protein sequence ID" value="KAK2996039.1"/>
    <property type="molecule type" value="Genomic_DNA"/>
</dbReference>
<keyword evidence="3" id="KW-0238">DNA-binding</keyword>
<dbReference type="SMART" id="SM00380">
    <property type="entry name" value="AP2"/>
    <property type="match status" value="2"/>
</dbReference>
<evidence type="ECO:0000256" key="3">
    <source>
        <dbReference type="ARBA" id="ARBA00023125"/>
    </source>
</evidence>
<dbReference type="InterPro" id="IPR016177">
    <property type="entry name" value="DNA-bd_dom_sf"/>
</dbReference>
<dbReference type="InterPro" id="IPR001471">
    <property type="entry name" value="AP2/ERF_dom"/>
</dbReference>
<keyword evidence="6" id="KW-0863">Zinc-finger</keyword>
<feature type="compositionally biased region" description="Polar residues" evidence="7">
    <location>
        <begin position="355"/>
        <end position="365"/>
    </location>
</feature>
<keyword evidence="6" id="KW-0862">Zinc</keyword>
<dbReference type="PROSITE" id="PS50157">
    <property type="entry name" value="ZINC_FINGER_C2H2_2"/>
    <property type="match status" value="1"/>
</dbReference>
<feature type="compositionally biased region" description="Polar residues" evidence="7">
    <location>
        <begin position="247"/>
        <end position="265"/>
    </location>
</feature>
<keyword evidence="4" id="KW-0804">Transcription</keyword>
<feature type="domain" description="AP2/ERF" evidence="9">
    <location>
        <begin position="603"/>
        <end position="657"/>
    </location>
</feature>
<dbReference type="PANTHER" id="PTHR32467">
    <property type="entry name" value="AP2-LIKE ETHYLENE-RESPONSIVE TRANSCRIPTION FACTOR"/>
    <property type="match status" value="1"/>
</dbReference>
<evidence type="ECO:0000256" key="4">
    <source>
        <dbReference type="ARBA" id="ARBA00023163"/>
    </source>
</evidence>
<sequence length="934" mass="103193">MNGYAAAEDELYPFLRVQQTNEREGTARTNLVMEGTNRCKNCDVIFPTSQALELHNRSHLSCRRKAPPNHNINVSSESKDFLHAEQLSSITEVYEAFGLLNDSSGTNQHESTIKNVSEGLHENSQENDDYSLSYVLALGSRHSAVMKKGGGGGSNKKGEVFKANHMTTLKILENSVTNFPIREHKNETKEMQDVTILDEVVMPHKKKAKGISKGSCGDSSFSHLARLATRNSYYKGISDARNDHGKSSSLTSHGPQEPQLQSNPTLFLSHGSGMQTFDGVLSSHWNNAIGMETFDGGLSSRGAENKDSSMEKNDENIIGEYWTGLGQLMPSTDESKMPSIFPQSPSFDSGHPSLPFTSGSENPNSLIGYKRPNPESSPILIYDLEAISSGLKDSGNSTDSLNVGLIDNVALQRSSIVEETAKISTNDRKGKGVMEEENIVQPRHEESANFLKLNEAEADLANWLPALSCPSDSFLQKAIQHQYLDHDGAELVGPREFLAFSLFSNFTISCSTMAFSNMTYLLHRIELAGALCMPLRKQDLEKLAFKGCTTGEDMETPEVSRVEQTTFDLNKELTPNNQTTAFATTGNPVESSTRGSNKALTSVYRGVSRPKSKEIYEAHVYCVAGVKGTFDTEEEAAKAHDLFSLKYWGAVAPTNFPKSNYEEELRVMSSMTMKDVLATIKRSSSRFARSNSSYRGVTRSINRRQIQLSDAYAFSPPFLSNFGTSLPFVCNWTQSSSTEWPDTEEEAAMAFDIASIKSKGYNALTNFDINKYDVKSIQEGTEEPKIDQESATLLKEATVLWPLKKKRGMTSEDKGAAEAENEEDSNDFLNVIQGAKTLMAMHASVAPIQPFPTSSLHRVDSSSLHDVHYARATRLRPQGEQEACNRQRSLHRVDSSSPQSNHFELINGGQEAKARDTGFYHASTSCFKPYSNRD</sequence>
<protein>
    <submittedName>
        <fullName evidence="10">Uncharacterized protein</fullName>
    </submittedName>
</protein>
<dbReference type="PROSITE" id="PS51032">
    <property type="entry name" value="AP2_ERF"/>
    <property type="match status" value="1"/>
</dbReference>
<gene>
    <name evidence="10" type="ORF">RJ640_019517</name>
</gene>
<evidence type="ECO:0000256" key="1">
    <source>
        <dbReference type="ARBA" id="ARBA00004123"/>
    </source>
</evidence>
<keyword evidence="6" id="KW-0479">Metal-binding</keyword>
<evidence type="ECO:0000313" key="11">
    <source>
        <dbReference type="Proteomes" id="UP001187471"/>
    </source>
</evidence>